<accession>A0A2P5C015</accession>
<gene>
    <name evidence="3" type="ORF">PanWU01x14_194920</name>
</gene>
<name>A0A2P5C015_PARAD</name>
<organism evidence="3 4">
    <name type="scientific">Parasponia andersonii</name>
    <name type="common">Sponia andersonii</name>
    <dbReference type="NCBI Taxonomy" id="3476"/>
    <lineage>
        <taxon>Eukaryota</taxon>
        <taxon>Viridiplantae</taxon>
        <taxon>Streptophyta</taxon>
        <taxon>Embryophyta</taxon>
        <taxon>Tracheophyta</taxon>
        <taxon>Spermatophyta</taxon>
        <taxon>Magnoliopsida</taxon>
        <taxon>eudicotyledons</taxon>
        <taxon>Gunneridae</taxon>
        <taxon>Pentapetalae</taxon>
        <taxon>rosids</taxon>
        <taxon>fabids</taxon>
        <taxon>Rosales</taxon>
        <taxon>Cannabaceae</taxon>
        <taxon>Parasponia</taxon>
    </lineage>
</organism>
<dbReference type="EMBL" id="JXTB01000195">
    <property type="protein sequence ID" value="PON54413.1"/>
    <property type="molecule type" value="Genomic_DNA"/>
</dbReference>
<evidence type="ECO:0000256" key="1">
    <source>
        <dbReference type="SAM" id="Phobius"/>
    </source>
</evidence>
<keyword evidence="1" id="KW-0812">Transmembrane</keyword>
<dbReference type="AlphaFoldDB" id="A0A2P5C015"/>
<sequence>RGLRLLPSVTMLMLSAGGVSTAKAIEDRLVRGLTSLWIGQQEAGEQRFLLDKRCVASICDKIGLSFRAVEVFSFFFLCMCVCVFIMISITERELRCLVFCF</sequence>
<keyword evidence="1" id="KW-0472">Membrane</keyword>
<keyword evidence="4" id="KW-1185">Reference proteome</keyword>
<feature type="chain" id="PRO_5015103513" evidence="2">
    <location>
        <begin position="22"/>
        <end position="101"/>
    </location>
</feature>
<keyword evidence="2" id="KW-0732">Signal</keyword>
<proteinExistence type="predicted"/>
<evidence type="ECO:0000313" key="4">
    <source>
        <dbReference type="Proteomes" id="UP000237105"/>
    </source>
</evidence>
<comment type="caution">
    <text evidence="3">The sequence shown here is derived from an EMBL/GenBank/DDBJ whole genome shotgun (WGS) entry which is preliminary data.</text>
</comment>
<dbReference type="OrthoDB" id="10354067at2759"/>
<evidence type="ECO:0000256" key="2">
    <source>
        <dbReference type="SAM" id="SignalP"/>
    </source>
</evidence>
<reference evidence="4" key="1">
    <citation type="submission" date="2016-06" db="EMBL/GenBank/DDBJ databases">
        <title>Parallel loss of symbiosis genes in relatives of nitrogen-fixing non-legume Parasponia.</title>
        <authorList>
            <person name="Van Velzen R."/>
            <person name="Holmer R."/>
            <person name="Bu F."/>
            <person name="Rutten L."/>
            <person name="Van Zeijl A."/>
            <person name="Liu W."/>
            <person name="Santuari L."/>
            <person name="Cao Q."/>
            <person name="Sharma T."/>
            <person name="Shen D."/>
            <person name="Roswanjaya Y."/>
            <person name="Wardhani T."/>
            <person name="Kalhor M.S."/>
            <person name="Jansen J."/>
            <person name="Van den Hoogen J."/>
            <person name="Gungor B."/>
            <person name="Hartog M."/>
            <person name="Hontelez J."/>
            <person name="Verver J."/>
            <person name="Yang W.-C."/>
            <person name="Schijlen E."/>
            <person name="Repin R."/>
            <person name="Schilthuizen M."/>
            <person name="Schranz E."/>
            <person name="Heidstra R."/>
            <person name="Miyata K."/>
            <person name="Fedorova E."/>
            <person name="Kohlen W."/>
            <person name="Bisseling T."/>
            <person name="Smit S."/>
            <person name="Geurts R."/>
        </authorList>
    </citation>
    <scope>NUCLEOTIDE SEQUENCE [LARGE SCALE GENOMIC DNA]</scope>
    <source>
        <strain evidence="4">cv. WU1-14</strain>
    </source>
</reference>
<feature type="signal peptide" evidence="2">
    <location>
        <begin position="1"/>
        <end position="21"/>
    </location>
</feature>
<feature type="non-terminal residue" evidence="3">
    <location>
        <position position="1"/>
    </location>
</feature>
<evidence type="ECO:0000313" key="3">
    <source>
        <dbReference type="EMBL" id="PON54413.1"/>
    </source>
</evidence>
<dbReference type="Proteomes" id="UP000237105">
    <property type="component" value="Unassembled WGS sequence"/>
</dbReference>
<keyword evidence="1" id="KW-1133">Transmembrane helix</keyword>
<feature type="transmembrane region" description="Helical" evidence="1">
    <location>
        <begin position="71"/>
        <end position="89"/>
    </location>
</feature>
<protein>
    <submittedName>
        <fullName evidence="3">Uncharacterized protein</fullName>
    </submittedName>
</protein>